<accession>A0AAD9Q4R9</accession>
<name>A0AAD9Q4R9_ACRCE</name>
<protein>
    <recommendedName>
        <fullName evidence="5">DUF885 domain-containing protein</fullName>
    </recommendedName>
</protein>
<evidence type="ECO:0000256" key="1">
    <source>
        <dbReference type="SAM" id="MobiDB-lite"/>
    </source>
</evidence>
<feature type="region of interest" description="Disordered" evidence="1">
    <location>
        <begin position="55"/>
        <end position="103"/>
    </location>
</feature>
<gene>
    <name evidence="3" type="ORF">P5673_023982</name>
</gene>
<comment type="caution">
    <text evidence="3">The sequence shown here is derived from an EMBL/GenBank/DDBJ whole genome shotgun (WGS) entry which is preliminary data.</text>
</comment>
<feature type="compositionally biased region" description="Polar residues" evidence="1">
    <location>
        <begin position="76"/>
        <end position="103"/>
    </location>
</feature>
<keyword evidence="2" id="KW-0812">Transmembrane</keyword>
<organism evidence="3 4">
    <name type="scientific">Acropora cervicornis</name>
    <name type="common">Staghorn coral</name>
    <dbReference type="NCBI Taxonomy" id="6130"/>
    <lineage>
        <taxon>Eukaryota</taxon>
        <taxon>Metazoa</taxon>
        <taxon>Cnidaria</taxon>
        <taxon>Anthozoa</taxon>
        <taxon>Hexacorallia</taxon>
        <taxon>Scleractinia</taxon>
        <taxon>Astrocoeniina</taxon>
        <taxon>Acroporidae</taxon>
        <taxon>Acropora</taxon>
    </lineage>
</organism>
<evidence type="ECO:0000256" key="2">
    <source>
        <dbReference type="SAM" id="Phobius"/>
    </source>
</evidence>
<dbReference type="Pfam" id="PF05960">
    <property type="entry name" value="DUF885"/>
    <property type="match status" value="1"/>
</dbReference>
<dbReference type="EMBL" id="JARQWQ010000069">
    <property type="protein sequence ID" value="KAK2554529.1"/>
    <property type="molecule type" value="Genomic_DNA"/>
</dbReference>
<reference evidence="3" key="1">
    <citation type="journal article" date="2023" name="G3 (Bethesda)">
        <title>Whole genome assembly and annotation of the endangered Caribbean coral Acropora cervicornis.</title>
        <authorList>
            <person name="Selwyn J.D."/>
            <person name="Vollmer S.V."/>
        </authorList>
    </citation>
    <scope>NUCLEOTIDE SEQUENCE</scope>
    <source>
        <strain evidence="3">K2</strain>
    </source>
</reference>
<dbReference type="PANTHER" id="PTHR33361:SF2">
    <property type="entry name" value="DUF885 DOMAIN-CONTAINING PROTEIN"/>
    <property type="match status" value="1"/>
</dbReference>
<evidence type="ECO:0008006" key="5">
    <source>
        <dbReference type="Google" id="ProtNLM"/>
    </source>
</evidence>
<sequence length="822" mass="92982">METTGSNQMMISEEGANVKKLGKARIVTLILLAVAVIFLVVGIVLISVASSKKEGQHVKSGSGDARRGNGEKPTSAKPTSAKPTSASQTIAKPTSAPTETSCAFSEEAQRTGLHEFLSRVKNTYYKLHPYDVYYDPDVTTSRIKEEYVAYDPTPSVIKMRTDAAVDLLKEISSKSIDTDKLKPRERKSLAQVKHYLQHVFGQPYDVNYYAGDWMLGPNLFCWQEICSHGYGIYNGIGLNQKPRNVRDVNLIETKLKTHKEGILQYIENVKMGVKIGMVRSVEECKAGLNAISRRYLNVSLHNETGVLKEWYVAPLLDADFYANITDDIDNQWKITHSGKNVSETIKDWLVKYVGEPINQMLRYLKLEHSRHCVPSNVSSGLAGLPLTHVWFDGRQNVSFTTTQTLPTGEKLNGSWAYSQIMSYFTTNQMTPLQVHELGKKQLDILYPMILAVAREVTGEANNATAVKKFREKLNSSENYFNSEPIPKNESDEEAHKKCSDIEGAKKYCPKRWAAIQLWFSEARKVMSLLEPKTIPLFYFTGDKATTPTCPVDMRPNLNPSSGAQSYRRSDAVCSRSAKYNIPFFLEDLGPRFSEWSVNAHEARPGHHTQVQGNVEHFRDSCGGVIGWLDSNTYYTAFTEGWALYAENPLIAQYTDTYKNEPMQKFGMLKWQVWRALRLIVDTGLHYVGMKRDEALKYFSDYAWDDTDLAKKEVTRYQSDPGQATAYMIGQLEIMKASKYAFEQLGDKFSLMDFHYQVLKQGSSPLAYLTEHVEKYVGCVKETTKEGCDVILQPPKKTESKAARTKTARWPFIPKETGLEHYI</sequence>
<keyword evidence="2" id="KW-1133">Transmembrane helix</keyword>
<keyword evidence="4" id="KW-1185">Reference proteome</keyword>
<evidence type="ECO:0000313" key="4">
    <source>
        <dbReference type="Proteomes" id="UP001249851"/>
    </source>
</evidence>
<proteinExistence type="predicted"/>
<feature type="transmembrane region" description="Helical" evidence="2">
    <location>
        <begin position="26"/>
        <end position="49"/>
    </location>
</feature>
<dbReference type="InterPro" id="IPR010281">
    <property type="entry name" value="DUF885"/>
</dbReference>
<dbReference type="PANTHER" id="PTHR33361">
    <property type="entry name" value="GLR0591 PROTEIN"/>
    <property type="match status" value="1"/>
</dbReference>
<evidence type="ECO:0000313" key="3">
    <source>
        <dbReference type="EMBL" id="KAK2554529.1"/>
    </source>
</evidence>
<keyword evidence="2" id="KW-0472">Membrane</keyword>
<dbReference type="Proteomes" id="UP001249851">
    <property type="component" value="Unassembled WGS sequence"/>
</dbReference>
<dbReference type="AlphaFoldDB" id="A0AAD9Q4R9"/>
<reference evidence="3" key="2">
    <citation type="journal article" date="2023" name="Science">
        <title>Genomic signatures of disease resistance in endangered staghorn corals.</title>
        <authorList>
            <person name="Vollmer S.V."/>
            <person name="Selwyn J.D."/>
            <person name="Despard B.A."/>
            <person name="Roesel C.L."/>
        </authorList>
    </citation>
    <scope>NUCLEOTIDE SEQUENCE</scope>
    <source>
        <strain evidence="3">K2</strain>
    </source>
</reference>